<organism evidence="2 3">
    <name type="scientific">Marvinbryantia formatexigens DSM 14469</name>
    <dbReference type="NCBI Taxonomy" id="478749"/>
    <lineage>
        <taxon>Bacteria</taxon>
        <taxon>Bacillati</taxon>
        <taxon>Bacillota</taxon>
        <taxon>Clostridia</taxon>
        <taxon>Lachnospirales</taxon>
        <taxon>Lachnospiraceae</taxon>
        <taxon>Marvinbryantia</taxon>
    </lineage>
</organism>
<keyword evidence="3" id="KW-1185">Reference proteome</keyword>
<name>C6LD65_9FIRM</name>
<evidence type="ECO:0000313" key="3">
    <source>
        <dbReference type="Proteomes" id="UP000005561"/>
    </source>
</evidence>
<dbReference type="AlphaFoldDB" id="C6LD65"/>
<reference evidence="2" key="1">
    <citation type="submission" date="2009-07" db="EMBL/GenBank/DDBJ databases">
        <authorList>
            <person name="Weinstock G."/>
            <person name="Sodergren E."/>
            <person name="Clifton S."/>
            <person name="Fulton L."/>
            <person name="Fulton B."/>
            <person name="Courtney L."/>
            <person name="Fronick C."/>
            <person name="Harrison M."/>
            <person name="Strong C."/>
            <person name="Farmer C."/>
            <person name="Delahaunty K."/>
            <person name="Markovic C."/>
            <person name="Hall O."/>
            <person name="Minx P."/>
            <person name="Tomlinson C."/>
            <person name="Mitreva M."/>
            <person name="Nelson J."/>
            <person name="Hou S."/>
            <person name="Wollam A."/>
            <person name="Pepin K.H."/>
            <person name="Johnson M."/>
            <person name="Bhonagiri V."/>
            <person name="Nash W.E."/>
            <person name="Warren W."/>
            <person name="Chinwalla A."/>
            <person name="Mardis E.R."/>
            <person name="Wilson R.K."/>
        </authorList>
    </citation>
    <scope>NUCLEOTIDE SEQUENCE [LARGE SCALE GENOMIC DNA]</scope>
    <source>
        <strain evidence="2">DSM 14469</strain>
    </source>
</reference>
<dbReference type="Proteomes" id="UP000005561">
    <property type="component" value="Unassembled WGS sequence"/>
</dbReference>
<gene>
    <name evidence="2" type="ORF">BRYFOR_06474</name>
</gene>
<dbReference type="EMBL" id="ACCL02000006">
    <property type="protein sequence ID" value="EET61299.1"/>
    <property type="molecule type" value="Genomic_DNA"/>
</dbReference>
<feature type="region of interest" description="Disordered" evidence="1">
    <location>
        <begin position="1"/>
        <end position="24"/>
    </location>
</feature>
<evidence type="ECO:0000313" key="2">
    <source>
        <dbReference type="EMBL" id="EET61299.1"/>
    </source>
</evidence>
<evidence type="ECO:0000256" key="1">
    <source>
        <dbReference type="SAM" id="MobiDB-lite"/>
    </source>
</evidence>
<accession>C6LD65</accession>
<proteinExistence type="predicted"/>
<protein>
    <submittedName>
        <fullName evidence="2">Uncharacterized protein</fullName>
    </submittedName>
</protein>
<sequence length="41" mass="4550">MNLLSPENGYEKRTPTCKSETPTAISDPAMYRTAGAIKFCR</sequence>
<comment type="caution">
    <text evidence="2">The sequence shown here is derived from an EMBL/GenBank/DDBJ whole genome shotgun (WGS) entry which is preliminary data.</text>
</comment>